<evidence type="ECO:0000313" key="1">
    <source>
        <dbReference type="EMBL" id="MBU3065768.1"/>
    </source>
</evidence>
<accession>A0ABS6B6J7</accession>
<sequence length="92" mass="10152">MIDTDPIVPVLTGLVVDVVRFLAECGDEEVDPDTAVKMLESVADVLQRLPDDQLDRFLTVLTELAEAESDPGRREFLQSFPVACGLIEHPDD</sequence>
<dbReference type="RefSeq" id="WP_215921780.1">
    <property type="nucleotide sequence ID" value="NZ_JAHKNI010000012.1"/>
</dbReference>
<reference evidence="1 2" key="1">
    <citation type="submission" date="2021-06" db="EMBL/GenBank/DDBJ databases">
        <title>Actinomycetes sequencing.</title>
        <authorList>
            <person name="Shan Q."/>
        </authorList>
    </citation>
    <scope>NUCLEOTIDE SEQUENCE [LARGE SCALE GENOMIC DNA]</scope>
    <source>
        <strain evidence="1 2">NEAU-G5</strain>
    </source>
</reference>
<proteinExistence type="predicted"/>
<dbReference type="EMBL" id="JAHKNI010000012">
    <property type="protein sequence ID" value="MBU3065768.1"/>
    <property type="molecule type" value="Genomic_DNA"/>
</dbReference>
<gene>
    <name evidence="1" type="ORF">KO481_30115</name>
</gene>
<protein>
    <submittedName>
        <fullName evidence="1">Uncharacterized protein</fullName>
    </submittedName>
</protein>
<evidence type="ECO:0000313" key="2">
    <source>
        <dbReference type="Proteomes" id="UP000733379"/>
    </source>
</evidence>
<name>A0ABS6B6J7_9NOCA</name>
<comment type="caution">
    <text evidence="1">The sequence shown here is derived from an EMBL/GenBank/DDBJ whole genome shotgun (WGS) entry which is preliminary data.</text>
</comment>
<organism evidence="1 2">
    <name type="scientific">Nocardia albiluteola</name>
    <dbReference type="NCBI Taxonomy" id="2842303"/>
    <lineage>
        <taxon>Bacteria</taxon>
        <taxon>Bacillati</taxon>
        <taxon>Actinomycetota</taxon>
        <taxon>Actinomycetes</taxon>
        <taxon>Mycobacteriales</taxon>
        <taxon>Nocardiaceae</taxon>
        <taxon>Nocardia</taxon>
    </lineage>
</organism>
<dbReference type="Proteomes" id="UP000733379">
    <property type="component" value="Unassembled WGS sequence"/>
</dbReference>
<keyword evidence="2" id="KW-1185">Reference proteome</keyword>